<name>A0A2K3K465_TRIPR</name>
<gene>
    <name evidence="1" type="ORF">L195_g060484</name>
</gene>
<accession>A0A2K3K465</accession>
<dbReference type="AlphaFoldDB" id="A0A2K3K465"/>
<dbReference type="EMBL" id="ASHM01139847">
    <property type="protein sequence ID" value="PNX61066.1"/>
    <property type="molecule type" value="Genomic_DNA"/>
</dbReference>
<protein>
    <submittedName>
        <fullName evidence="1">Uncharacterized protein</fullName>
    </submittedName>
</protein>
<organism evidence="1 2">
    <name type="scientific">Trifolium pratense</name>
    <name type="common">Red clover</name>
    <dbReference type="NCBI Taxonomy" id="57577"/>
    <lineage>
        <taxon>Eukaryota</taxon>
        <taxon>Viridiplantae</taxon>
        <taxon>Streptophyta</taxon>
        <taxon>Embryophyta</taxon>
        <taxon>Tracheophyta</taxon>
        <taxon>Spermatophyta</taxon>
        <taxon>Magnoliopsida</taxon>
        <taxon>eudicotyledons</taxon>
        <taxon>Gunneridae</taxon>
        <taxon>Pentapetalae</taxon>
        <taxon>rosids</taxon>
        <taxon>fabids</taxon>
        <taxon>Fabales</taxon>
        <taxon>Fabaceae</taxon>
        <taxon>Papilionoideae</taxon>
        <taxon>50 kb inversion clade</taxon>
        <taxon>NPAAA clade</taxon>
        <taxon>Hologalegina</taxon>
        <taxon>IRL clade</taxon>
        <taxon>Trifolieae</taxon>
        <taxon>Trifolium</taxon>
    </lineage>
</organism>
<evidence type="ECO:0000313" key="2">
    <source>
        <dbReference type="Proteomes" id="UP000236291"/>
    </source>
</evidence>
<reference evidence="1 2" key="1">
    <citation type="journal article" date="2014" name="Am. J. Bot.">
        <title>Genome assembly and annotation for red clover (Trifolium pratense; Fabaceae).</title>
        <authorList>
            <person name="Istvanek J."/>
            <person name="Jaros M."/>
            <person name="Krenek A."/>
            <person name="Repkova J."/>
        </authorList>
    </citation>
    <scope>NUCLEOTIDE SEQUENCE [LARGE SCALE GENOMIC DNA]</scope>
    <source>
        <strain evidence="2">cv. Tatra</strain>
        <tissue evidence="1">Young leaves</tissue>
    </source>
</reference>
<dbReference type="Proteomes" id="UP000236291">
    <property type="component" value="Unassembled WGS sequence"/>
</dbReference>
<comment type="caution">
    <text evidence="1">The sequence shown here is derived from an EMBL/GenBank/DDBJ whole genome shotgun (WGS) entry which is preliminary data.</text>
</comment>
<reference evidence="1 2" key="2">
    <citation type="journal article" date="2017" name="Front. Plant Sci.">
        <title>Gene Classification and Mining of Molecular Markers Useful in Red Clover (Trifolium pratense) Breeding.</title>
        <authorList>
            <person name="Istvanek J."/>
            <person name="Dluhosova J."/>
            <person name="Dluhos P."/>
            <person name="Patkova L."/>
            <person name="Nedelnik J."/>
            <person name="Repkova J."/>
        </authorList>
    </citation>
    <scope>NUCLEOTIDE SEQUENCE [LARGE SCALE GENOMIC DNA]</scope>
    <source>
        <strain evidence="2">cv. Tatra</strain>
        <tissue evidence="1">Young leaves</tissue>
    </source>
</reference>
<sequence length="77" mass="8791">MHMACCAALDHIFLQGATPDRWRWLSDPNTGYLVSRANHLLLTHIVPLAVAPHKDIIWNKIALLKVSLLLGGWWWSH</sequence>
<evidence type="ECO:0000313" key="1">
    <source>
        <dbReference type="EMBL" id="PNX61066.1"/>
    </source>
</evidence>
<proteinExistence type="predicted"/>